<evidence type="ECO:0000259" key="5">
    <source>
        <dbReference type="Pfam" id="PF08805"/>
    </source>
</evidence>
<dbReference type="PROSITE" id="PS00409">
    <property type="entry name" value="PROKAR_NTER_METHYL"/>
    <property type="match status" value="1"/>
</dbReference>
<evidence type="ECO:0000313" key="6">
    <source>
        <dbReference type="EMBL" id="MEC5343190.1"/>
    </source>
</evidence>
<comment type="caution">
    <text evidence="6">The sequence shown here is derived from an EMBL/GenBank/DDBJ whole genome shotgun (WGS) entry which is preliminary data.</text>
</comment>
<dbReference type="SUPFAM" id="SSF54523">
    <property type="entry name" value="Pili subunits"/>
    <property type="match status" value="1"/>
</dbReference>
<keyword evidence="4" id="KW-0812">Transmembrane</keyword>
<sequence length="192" mass="19627">MILLKKRKSKKGFSLLELLLVLGIIAALVVAAFIVYPKVQSSQRATAESNNIATIQAGVKALYTAASSYSGLNETVAVQAKIFPDNMLSGSGSAAKPVNAFKGNVLLGTSTDSPSGVANSAFTITYVDVPALECTKIVSGVGANFYSVAIGTGSSALTTGNIRKASSDMNMATVASTCQSGGNSNTITFTSL</sequence>
<evidence type="ECO:0000256" key="3">
    <source>
        <dbReference type="ARBA" id="ARBA00022927"/>
    </source>
</evidence>
<protein>
    <submittedName>
        <fullName evidence="6">Type 4 pilus major pilin</fullName>
    </submittedName>
</protein>
<comment type="subcellular location">
    <subcellularLocation>
        <location evidence="1">Membrane</location>
        <topology evidence="1">Single-pass membrane protein</topology>
    </subcellularLocation>
</comment>
<dbReference type="NCBIfam" id="TIGR02532">
    <property type="entry name" value="IV_pilin_GFxxxE"/>
    <property type="match status" value="1"/>
</dbReference>
<feature type="domain" description="Type 4 secretion system PilS N-terminal" evidence="5">
    <location>
        <begin position="43"/>
        <end position="191"/>
    </location>
</feature>
<organism evidence="6 7">
    <name type="scientific">Brenneria populi</name>
    <dbReference type="NCBI Taxonomy" id="1505588"/>
    <lineage>
        <taxon>Bacteria</taxon>
        <taxon>Pseudomonadati</taxon>
        <taxon>Pseudomonadota</taxon>
        <taxon>Gammaproteobacteria</taxon>
        <taxon>Enterobacterales</taxon>
        <taxon>Pectobacteriaceae</taxon>
        <taxon>Brenneria</taxon>
    </lineage>
</organism>
<dbReference type="InterPro" id="IPR014911">
    <property type="entry name" value="PilS_N"/>
</dbReference>
<gene>
    <name evidence="6" type="ORF">VSX58_11360</name>
</gene>
<evidence type="ECO:0000256" key="2">
    <source>
        <dbReference type="ARBA" id="ARBA00022448"/>
    </source>
</evidence>
<dbReference type="EMBL" id="JAYWTM010000007">
    <property type="protein sequence ID" value="MEC5343190.1"/>
    <property type="molecule type" value="Genomic_DNA"/>
</dbReference>
<dbReference type="Proteomes" id="UP001309705">
    <property type="component" value="Unassembled WGS sequence"/>
</dbReference>
<keyword evidence="7" id="KW-1185">Reference proteome</keyword>
<dbReference type="Pfam" id="PF08805">
    <property type="entry name" value="PilS"/>
    <property type="match status" value="1"/>
</dbReference>
<accession>A0ABU6JRJ8</accession>
<evidence type="ECO:0000256" key="4">
    <source>
        <dbReference type="SAM" id="Phobius"/>
    </source>
</evidence>
<dbReference type="Pfam" id="PF07963">
    <property type="entry name" value="N_methyl"/>
    <property type="match status" value="1"/>
</dbReference>
<proteinExistence type="predicted"/>
<reference evidence="6 7" key="1">
    <citation type="journal article" date="2017" name="Int. J. Syst. Evol. Microbiol.">
        <title>Brenneria populi subsp. brevivirga subsp. nov. isolated from symptomatic bark of Populus x euramericana canker, and description of Brenneria populi subsp. populi subsp. nov.</title>
        <authorList>
            <person name="Zheng M.H."/>
            <person name="Piao C.G."/>
            <person name="Xue H."/>
            <person name="Guo M.W."/>
            <person name="Li Y."/>
        </authorList>
    </citation>
    <scope>NUCLEOTIDE SEQUENCE [LARGE SCALE GENOMIC DNA]</scope>
    <source>
        <strain evidence="6 7">D9-5</strain>
    </source>
</reference>
<keyword evidence="4" id="KW-0472">Membrane</keyword>
<dbReference type="InterPro" id="IPR045584">
    <property type="entry name" value="Pilin-like"/>
</dbReference>
<dbReference type="RefSeq" id="WP_327618165.1">
    <property type="nucleotide sequence ID" value="NZ_JAYWTM010000007.1"/>
</dbReference>
<dbReference type="InterPro" id="IPR012902">
    <property type="entry name" value="N_methyl_site"/>
</dbReference>
<feature type="transmembrane region" description="Helical" evidence="4">
    <location>
        <begin position="12"/>
        <end position="36"/>
    </location>
</feature>
<keyword evidence="4" id="KW-1133">Transmembrane helix</keyword>
<keyword evidence="2" id="KW-0813">Transport</keyword>
<evidence type="ECO:0000256" key="1">
    <source>
        <dbReference type="ARBA" id="ARBA00004167"/>
    </source>
</evidence>
<keyword evidence="3" id="KW-0653">Protein transport</keyword>
<name>A0ABU6JRJ8_9GAMM</name>
<dbReference type="Gene3D" id="3.30.1690.10">
    <property type="entry name" value="TcpA-like pilin"/>
    <property type="match status" value="1"/>
</dbReference>
<evidence type="ECO:0000313" key="7">
    <source>
        <dbReference type="Proteomes" id="UP001309705"/>
    </source>
</evidence>